<keyword evidence="3 6" id="KW-0547">Nucleotide-binding</keyword>
<evidence type="ECO:0000256" key="4">
    <source>
        <dbReference type="ARBA" id="ARBA00022777"/>
    </source>
</evidence>
<dbReference type="PROSITE" id="PS51748">
    <property type="entry name" value="HEXOKINASE_2"/>
    <property type="match status" value="1"/>
</dbReference>
<dbReference type="OrthoDB" id="419537at2759"/>
<dbReference type="GO" id="GO:0001678">
    <property type="term" value="P:intracellular glucose homeostasis"/>
    <property type="evidence" value="ECO:0007669"/>
    <property type="project" value="InterPro"/>
</dbReference>
<accession>A0A9P5D2Y3</accession>
<name>A0A9P5D2Y3_9HYPO</name>
<dbReference type="Pfam" id="PF00349">
    <property type="entry name" value="Hexokinase_1"/>
    <property type="match status" value="1"/>
</dbReference>
<feature type="domain" description="Hexokinase C-terminal" evidence="8">
    <location>
        <begin position="270"/>
        <end position="541"/>
    </location>
</feature>
<comment type="caution">
    <text evidence="9">The sequence shown here is derived from an EMBL/GenBank/DDBJ whole genome shotgun (WGS) entry which is preliminary data.</text>
</comment>
<dbReference type="GO" id="GO:0006096">
    <property type="term" value="P:glycolytic process"/>
    <property type="evidence" value="ECO:0007669"/>
    <property type="project" value="UniProtKB-KW"/>
</dbReference>
<dbReference type="GO" id="GO:0019158">
    <property type="term" value="F:mannokinase activity"/>
    <property type="evidence" value="ECO:0007669"/>
    <property type="project" value="TreeGrafter"/>
</dbReference>
<dbReference type="EMBL" id="JAANYQ010000002">
    <property type="protein sequence ID" value="KAF4125598.1"/>
    <property type="molecule type" value="Genomic_DNA"/>
</dbReference>
<dbReference type="GO" id="GO:0005829">
    <property type="term" value="C:cytosol"/>
    <property type="evidence" value="ECO:0007669"/>
    <property type="project" value="TreeGrafter"/>
</dbReference>
<dbReference type="PANTHER" id="PTHR19443">
    <property type="entry name" value="HEXOKINASE"/>
    <property type="match status" value="1"/>
</dbReference>
<evidence type="ECO:0000259" key="8">
    <source>
        <dbReference type="Pfam" id="PF03727"/>
    </source>
</evidence>
<dbReference type="Pfam" id="PF03727">
    <property type="entry name" value="Hexokinase_2"/>
    <property type="match status" value="1"/>
</dbReference>
<protein>
    <recommendedName>
        <fullName evidence="6">Phosphotransferase</fullName>
        <ecNumber evidence="6">2.7.1.-</ecNumber>
    </recommendedName>
</protein>
<dbReference type="Gene3D" id="3.40.367.20">
    <property type="match status" value="1"/>
</dbReference>
<dbReference type="AlphaFoldDB" id="A0A9P5D2Y3"/>
<comment type="similarity">
    <text evidence="1 6">Belongs to the hexokinase family.</text>
</comment>
<evidence type="ECO:0000256" key="2">
    <source>
        <dbReference type="ARBA" id="ARBA00022679"/>
    </source>
</evidence>
<feature type="domain" description="Hexokinase N-terminal" evidence="7">
    <location>
        <begin position="72"/>
        <end position="263"/>
    </location>
</feature>
<evidence type="ECO:0000256" key="3">
    <source>
        <dbReference type="ARBA" id="ARBA00022741"/>
    </source>
</evidence>
<evidence type="ECO:0000256" key="6">
    <source>
        <dbReference type="RuleBase" id="RU362007"/>
    </source>
</evidence>
<dbReference type="GO" id="GO:0004340">
    <property type="term" value="F:glucokinase activity"/>
    <property type="evidence" value="ECO:0007669"/>
    <property type="project" value="TreeGrafter"/>
</dbReference>
<organism evidence="9 10">
    <name type="scientific">Geosmithia morbida</name>
    <dbReference type="NCBI Taxonomy" id="1094350"/>
    <lineage>
        <taxon>Eukaryota</taxon>
        <taxon>Fungi</taxon>
        <taxon>Dikarya</taxon>
        <taxon>Ascomycota</taxon>
        <taxon>Pezizomycotina</taxon>
        <taxon>Sordariomycetes</taxon>
        <taxon>Hypocreomycetidae</taxon>
        <taxon>Hypocreales</taxon>
        <taxon>Bionectriaceae</taxon>
        <taxon>Geosmithia</taxon>
    </lineage>
</organism>
<dbReference type="InterPro" id="IPR022673">
    <property type="entry name" value="Hexokinase_C"/>
</dbReference>
<dbReference type="GO" id="GO:0005739">
    <property type="term" value="C:mitochondrion"/>
    <property type="evidence" value="ECO:0007669"/>
    <property type="project" value="TreeGrafter"/>
</dbReference>
<proteinExistence type="inferred from homology"/>
<dbReference type="GO" id="GO:0006006">
    <property type="term" value="P:glucose metabolic process"/>
    <property type="evidence" value="ECO:0007669"/>
    <property type="project" value="TreeGrafter"/>
</dbReference>
<gene>
    <name evidence="9" type="ORF">GMORB2_0842</name>
</gene>
<dbReference type="InterPro" id="IPR043129">
    <property type="entry name" value="ATPase_NBD"/>
</dbReference>
<evidence type="ECO:0000313" key="9">
    <source>
        <dbReference type="EMBL" id="KAF4125598.1"/>
    </source>
</evidence>
<dbReference type="GO" id="GO:0008865">
    <property type="term" value="F:fructokinase activity"/>
    <property type="evidence" value="ECO:0007669"/>
    <property type="project" value="TreeGrafter"/>
</dbReference>
<reference evidence="9" key="1">
    <citation type="submission" date="2020-03" db="EMBL/GenBank/DDBJ databases">
        <title>Site-based positive gene gene selection in Geosmithia morbida across the United States reveals a broad range of putative effectors and factors for local host and environmental adapation.</title>
        <authorList>
            <person name="Onufrak A."/>
            <person name="Murdoch R.W."/>
            <person name="Gazis R."/>
            <person name="Huff M."/>
            <person name="Staton M."/>
            <person name="Klingeman W."/>
            <person name="Hadziabdic D."/>
        </authorList>
    </citation>
    <scope>NUCLEOTIDE SEQUENCE</scope>
    <source>
        <strain evidence="9">1262</strain>
    </source>
</reference>
<dbReference type="Gene3D" id="3.30.420.40">
    <property type="match status" value="1"/>
</dbReference>
<sequence>MASFRKVVLAAIIKSFLRGKTLLQAILTYWISPLSWNEGKGRFVTTKAPLTTVHEFLKTAETAFLGPVSGHGLNRLSADLKRQYLDCLESDMQCMLPSFNHLLPTGDEAGQYLAVDVGGSTLRVAVVELFHSQDDAGRRRHENRIVSIRSFFISQAIKDLEGVAFFDWMATRISETLAATDFQGDGPLTMALAWSFPIEETPRQTSLRSGRLLGMGKSFKASRGLVGQDLGKIIESSCKTMRLEVTIEAIINDSSACLLSQAYTHPSTRFSLILGTGFNVGAYLPTPLIGRRKFASYPAGWLERASHTIVNTELSMFGRNALSLTKWDIQLLDGHARPDFQPLEYMVSGMYLGEIARFALLEAIETTGAFGGIVPPSLIKPYSLGSDTLSMIEMDTSDDLLKASAIFSERHPSPHTPTTEDLLLLRSLATYISLRSSALVAAAVYTLDQVRGESHRSYVATLPESSPLRRAAEADLALDETVVAFNGSVIENYPNYLLNCQRYIDDLVRGTVGTGPGSVASIRLVPAKESSLVGAAVASACVKSNA</sequence>
<dbReference type="RefSeq" id="XP_035324250.1">
    <property type="nucleotide sequence ID" value="XM_035462826.1"/>
</dbReference>
<dbReference type="Proteomes" id="UP000749293">
    <property type="component" value="Unassembled WGS sequence"/>
</dbReference>
<dbReference type="InterPro" id="IPR001312">
    <property type="entry name" value="Hexokinase"/>
</dbReference>
<dbReference type="PANTHER" id="PTHR19443:SF24">
    <property type="entry name" value="PHOSPHOTRANSFERASE"/>
    <property type="match status" value="1"/>
</dbReference>
<keyword evidence="2 6" id="KW-0808">Transferase</keyword>
<keyword evidence="6" id="KW-0324">Glycolysis</keyword>
<dbReference type="InterPro" id="IPR022672">
    <property type="entry name" value="Hexokinase_N"/>
</dbReference>
<dbReference type="GeneID" id="55967072"/>
<keyword evidence="5 6" id="KW-0067">ATP-binding</keyword>
<dbReference type="GO" id="GO:0006013">
    <property type="term" value="P:mannose metabolic process"/>
    <property type="evidence" value="ECO:0007669"/>
    <property type="project" value="TreeGrafter"/>
</dbReference>
<keyword evidence="10" id="KW-1185">Reference proteome</keyword>
<keyword evidence="4 6" id="KW-0418">Kinase</keyword>
<dbReference type="PRINTS" id="PR00475">
    <property type="entry name" value="HEXOKINASE"/>
</dbReference>
<dbReference type="SUPFAM" id="SSF53067">
    <property type="entry name" value="Actin-like ATPase domain"/>
    <property type="match status" value="2"/>
</dbReference>
<evidence type="ECO:0000256" key="1">
    <source>
        <dbReference type="ARBA" id="ARBA00009225"/>
    </source>
</evidence>
<evidence type="ECO:0000256" key="5">
    <source>
        <dbReference type="ARBA" id="ARBA00022840"/>
    </source>
</evidence>
<dbReference type="GO" id="GO:0005524">
    <property type="term" value="F:ATP binding"/>
    <property type="evidence" value="ECO:0007669"/>
    <property type="project" value="UniProtKB-UniRule"/>
</dbReference>
<dbReference type="GO" id="GO:0005536">
    <property type="term" value="F:D-glucose binding"/>
    <property type="evidence" value="ECO:0007669"/>
    <property type="project" value="InterPro"/>
</dbReference>
<dbReference type="EC" id="2.7.1.-" evidence="6"/>
<evidence type="ECO:0000313" key="10">
    <source>
        <dbReference type="Proteomes" id="UP000749293"/>
    </source>
</evidence>
<evidence type="ECO:0000259" key="7">
    <source>
        <dbReference type="Pfam" id="PF00349"/>
    </source>
</evidence>